<keyword evidence="1" id="KW-0378">Hydrolase</keyword>
<protein>
    <submittedName>
        <fullName evidence="1">HAD hydrolase-like protein</fullName>
    </submittedName>
</protein>
<dbReference type="GO" id="GO:0006281">
    <property type="term" value="P:DNA repair"/>
    <property type="evidence" value="ECO:0007669"/>
    <property type="project" value="TreeGrafter"/>
</dbReference>
<dbReference type="Pfam" id="PF13419">
    <property type="entry name" value="HAD_2"/>
    <property type="match status" value="1"/>
</dbReference>
<dbReference type="EMBL" id="JAGSGD010000001">
    <property type="protein sequence ID" value="MBR7619366.1"/>
    <property type="molecule type" value="Genomic_DNA"/>
</dbReference>
<dbReference type="Gene3D" id="3.40.50.1000">
    <property type="entry name" value="HAD superfamily/HAD-like"/>
    <property type="match status" value="1"/>
</dbReference>
<accession>A0A941HVT0</accession>
<proteinExistence type="predicted"/>
<dbReference type="InterPro" id="IPR036412">
    <property type="entry name" value="HAD-like_sf"/>
</dbReference>
<keyword evidence="2" id="KW-1185">Reference proteome</keyword>
<evidence type="ECO:0000313" key="1">
    <source>
        <dbReference type="EMBL" id="MBR7619366.1"/>
    </source>
</evidence>
<dbReference type="PANTHER" id="PTHR43434">
    <property type="entry name" value="PHOSPHOGLYCOLATE PHOSPHATASE"/>
    <property type="match status" value="1"/>
</dbReference>
<dbReference type="InterPro" id="IPR023214">
    <property type="entry name" value="HAD_sf"/>
</dbReference>
<dbReference type="SFLD" id="SFLDG01129">
    <property type="entry name" value="C1.5:_HAD__Beta-PGM__Phosphata"/>
    <property type="match status" value="1"/>
</dbReference>
<organism evidence="1 2">
    <name type="scientific">Phenylobacterium glaciei</name>
    <dbReference type="NCBI Taxonomy" id="2803784"/>
    <lineage>
        <taxon>Bacteria</taxon>
        <taxon>Pseudomonadati</taxon>
        <taxon>Pseudomonadota</taxon>
        <taxon>Alphaproteobacteria</taxon>
        <taxon>Caulobacterales</taxon>
        <taxon>Caulobacteraceae</taxon>
        <taxon>Phenylobacterium</taxon>
    </lineage>
</organism>
<dbReference type="InterPro" id="IPR023198">
    <property type="entry name" value="PGP-like_dom2"/>
</dbReference>
<dbReference type="SFLD" id="SFLDS00003">
    <property type="entry name" value="Haloacid_Dehalogenase"/>
    <property type="match status" value="1"/>
</dbReference>
<dbReference type="InterPro" id="IPR041492">
    <property type="entry name" value="HAD_2"/>
</dbReference>
<dbReference type="GO" id="GO:0005829">
    <property type="term" value="C:cytosol"/>
    <property type="evidence" value="ECO:0007669"/>
    <property type="project" value="TreeGrafter"/>
</dbReference>
<dbReference type="Proteomes" id="UP000622580">
    <property type="component" value="Unassembled WGS sequence"/>
</dbReference>
<dbReference type="InterPro" id="IPR050155">
    <property type="entry name" value="HAD-like_hydrolase_sf"/>
</dbReference>
<dbReference type="GO" id="GO:0008967">
    <property type="term" value="F:phosphoglycolate phosphatase activity"/>
    <property type="evidence" value="ECO:0007669"/>
    <property type="project" value="TreeGrafter"/>
</dbReference>
<evidence type="ECO:0000313" key="2">
    <source>
        <dbReference type="Proteomes" id="UP000622580"/>
    </source>
</evidence>
<comment type="caution">
    <text evidence="1">The sequence shown here is derived from an EMBL/GenBank/DDBJ whole genome shotgun (WGS) entry which is preliminary data.</text>
</comment>
<dbReference type="SUPFAM" id="SSF56784">
    <property type="entry name" value="HAD-like"/>
    <property type="match status" value="1"/>
</dbReference>
<gene>
    <name evidence="1" type="ORF">JKL49_08205</name>
</gene>
<sequence>MAYRLAIFDFDGTLADSYPWFTSVLDHMAARHKFRAIDAEERESLRGASAGVIMKSLGVSTWKLARIAKDFRAMKKQASSGIPLFPGIPELLRELHAKGVVLALVSSDTEASVRIGLGPELSALFVHFDCGASLFGKARKFRRVLRKLSMTKAQTICIGDEDRDARAADKAGIDFGAVTWGYSTPESLIAHDPKLTFATVRDIAAIAG</sequence>
<reference evidence="1" key="1">
    <citation type="submission" date="2021-04" db="EMBL/GenBank/DDBJ databases">
        <title>Draft genome assembly of strain Phenylobacterium sp. 20VBR1 using MiniION and Illumina platforms.</title>
        <authorList>
            <person name="Thomas F.A."/>
            <person name="Krishnan K.P."/>
            <person name="Sinha R.K."/>
        </authorList>
    </citation>
    <scope>NUCLEOTIDE SEQUENCE</scope>
    <source>
        <strain evidence="1">20VBR1</strain>
    </source>
</reference>
<dbReference type="PANTHER" id="PTHR43434:SF13">
    <property type="entry name" value="PHOSPHOGLYCOLATE PHOSPHATASE"/>
    <property type="match status" value="1"/>
</dbReference>
<dbReference type="AlphaFoldDB" id="A0A941HVT0"/>
<name>A0A941HVT0_9CAUL</name>
<dbReference type="RefSeq" id="WP_215339722.1">
    <property type="nucleotide sequence ID" value="NZ_JAGSGD010000001.1"/>
</dbReference>
<dbReference type="Gene3D" id="1.10.150.240">
    <property type="entry name" value="Putative phosphatase, domain 2"/>
    <property type="match status" value="1"/>
</dbReference>